<evidence type="ECO:0000259" key="6">
    <source>
        <dbReference type="PROSITE" id="PS50111"/>
    </source>
</evidence>
<keyword evidence="5" id="KW-0812">Transmembrane</keyword>
<dbReference type="InterPro" id="IPR003660">
    <property type="entry name" value="HAMP_dom"/>
</dbReference>
<keyword evidence="1 3" id="KW-0807">Transducer</keyword>
<evidence type="ECO:0000256" key="3">
    <source>
        <dbReference type="PROSITE-ProRule" id="PRU00284"/>
    </source>
</evidence>
<dbReference type="SMART" id="SM00283">
    <property type="entry name" value="MA"/>
    <property type="match status" value="1"/>
</dbReference>
<sequence length="576" mass="62989">MKSKIRSSIRFWVYLPIIILGLIAVISNIASEHNIRQVNKKATVISDTYLVGITELSDIEAIAKDIHAAGLSHIVATDSNSMINYVKIINTKKTQLDKKINELKKYSTGQESVYNNIVKKYTVFKDSISTMIALSADTKNEAAFAIANGKLKDSSEAMYSGINRMIENAKKSSQEAKTTLQKGYMSALVTSIVSITICVVAFLFAAVVVQRKIISPIVKSKKEIDDIINDIDERKGDLTKRITVQSDDEISALGMGINTFIERLQGILGMVSGSSKNMDKIAGEVSERVHRSNNSVSDLSSLTEELAATMTQIGSDTARINDNAASVNQDVIVIADRSSEINNYSVEMKEHAENMEKMAQTNMDVTKEKVELILSELNKAIEDSKSIDKINDLTGDILNIAQQTNLLALNASIEAARAGEVGRGFAVVAHEIGDLADASRNTASHIQEINTVIVEAVHSLAGHSQDLIEYLNESIMEDFSTFVKAGTEYRDNATYIEEAMGEFNKKTETLKDTVEQIATAIDSISNAIDEGAQGVNGTADSVQDLAADIEIISNEMNENQAIAEDLRKETEIFVRL</sequence>
<dbReference type="AlphaFoldDB" id="A0AAW3JTB5"/>
<keyword evidence="9" id="KW-1185">Reference proteome</keyword>
<evidence type="ECO:0000256" key="5">
    <source>
        <dbReference type="SAM" id="Phobius"/>
    </source>
</evidence>
<feature type="coiled-coil region" evidence="4">
    <location>
        <begin position="341"/>
        <end position="368"/>
    </location>
</feature>
<feature type="transmembrane region" description="Helical" evidence="5">
    <location>
        <begin position="12"/>
        <end position="30"/>
    </location>
</feature>
<dbReference type="Proteomes" id="UP000050833">
    <property type="component" value="Unassembled WGS sequence"/>
</dbReference>
<dbReference type="PRINTS" id="PR00260">
    <property type="entry name" value="CHEMTRNSDUCR"/>
</dbReference>
<evidence type="ECO:0000313" key="8">
    <source>
        <dbReference type="EMBL" id="KQC84899.1"/>
    </source>
</evidence>
<dbReference type="RefSeq" id="WP_055944140.1">
    <property type="nucleotide sequence ID" value="NZ_JAQDDZ010000008.1"/>
</dbReference>
<name>A0AAW3JTB5_9FIRM</name>
<keyword evidence="4" id="KW-0175">Coiled coil</keyword>
<dbReference type="PROSITE" id="PS50885">
    <property type="entry name" value="HAMP"/>
    <property type="match status" value="1"/>
</dbReference>
<organism evidence="8 9">
    <name type="scientific">Butyribacter intestini</name>
    <dbReference type="NCBI Taxonomy" id="1703332"/>
    <lineage>
        <taxon>Bacteria</taxon>
        <taxon>Bacillati</taxon>
        <taxon>Bacillota</taxon>
        <taxon>Clostridia</taxon>
        <taxon>Lachnospirales</taxon>
        <taxon>Lachnospiraceae</taxon>
        <taxon>Butyribacter</taxon>
    </lineage>
</organism>
<evidence type="ECO:0000259" key="7">
    <source>
        <dbReference type="PROSITE" id="PS50885"/>
    </source>
</evidence>
<comment type="caution">
    <text evidence="8">The sequence shown here is derived from an EMBL/GenBank/DDBJ whole genome shotgun (WGS) entry which is preliminary data.</text>
</comment>
<accession>A0AAW3JTB5</accession>
<comment type="similarity">
    <text evidence="2">Belongs to the methyl-accepting chemotaxis (MCP) protein family.</text>
</comment>
<dbReference type="CDD" id="cd06225">
    <property type="entry name" value="HAMP"/>
    <property type="match status" value="1"/>
</dbReference>
<keyword evidence="5" id="KW-0472">Membrane</keyword>
<dbReference type="Gene3D" id="1.10.287.950">
    <property type="entry name" value="Methyl-accepting chemotaxis protein"/>
    <property type="match status" value="1"/>
</dbReference>
<evidence type="ECO:0000256" key="1">
    <source>
        <dbReference type="ARBA" id="ARBA00023224"/>
    </source>
</evidence>
<feature type="domain" description="HAMP" evidence="7">
    <location>
        <begin position="211"/>
        <end position="269"/>
    </location>
</feature>
<dbReference type="GO" id="GO:0007165">
    <property type="term" value="P:signal transduction"/>
    <property type="evidence" value="ECO:0007669"/>
    <property type="project" value="UniProtKB-KW"/>
</dbReference>
<evidence type="ECO:0000256" key="4">
    <source>
        <dbReference type="SAM" id="Coils"/>
    </source>
</evidence>
<dbReference type="SUPFAM" id="SSF58104">
    <property type="entry name" value="Methyl-accepting chemotaxis protein (MCP) signaling domain"/>
    <property type="match status" value="1"/>
</dbReference>
<reference evidence="8 9" key="1">
    <citation type="submission" date="2015-10" db="EMBL/GenBank/DDBJ databases">
        <title>Butyribacter intestini gen. nov., sp. nov., a butyric acid-producing bacterium of the family Lachnospiraceae isolated from the human faeces.</title>
        <authorList>
            <person name="Zou Y."/>
            <person name="Xue W."/>
            <person name="Luo G."/>
            <person name="Lv M."/>
        </authorList>
    </citation>
    <scope>NUCLEOTIDE SEQUENCE [LARGE SCALE GENOMIC DNA]</scope>
    <source>
        <strain evidence="8 9">TF01-11</strain>
    </source>
</reference>
<dbReference type="GO" id="GO:0004888">
    <property type="term" value="F:transmembrane signaling receptor activity"/>
    <property type="evidence" value="ECO:0007669"/>
    <property type="project" value="InterPro"/>
</dbReference>
<evidence type="ECO:0000313" key="9">
    <source>
        <dbReference type="Proteomes" id="UP000050833"/>
    </source>
</evidence>
<keyword evidence="5" id="KW-1133">Transmembrane helix</keyword>
<evidence type="ECO:0008006" key="10">
    <source>
        <dbReference type="Google" id="ProtNLM"/>
    </source>
</evidence>
<dbReference type="InterPro" id="IPR004090">
    <property type="entry name" value="Chemotax_Me-accpt_rcpt"/>
</dbReference>
<dbReference type="Pfam" id="PF00015">
    <property type="entry name" value="MCPsignal"/>
    <property type="match status" value="1"/>
</dbReference>
<gene>
    <name evidence="8" type="ORF">APZ18_09275</name>
</gene>
<proteinExistence type="inferred from homology"/>
<dbReference type="Pfam" id="PF00672">
    <property type="entry name" value="HAMP"/>
    <property type="match status" value="1"/>
</dbReference>
<dbReference type="EMBL" id="LLKB01000005">
    <property type="protein sequence ID" value="KQC84899.1"/>
    <property type="molecule type" value="Genomic_DNA"/>
</dbReference>
<feature type="transmembrane region" description="Helical" evidence="5">
    <location>
        <begin position="184"/>
        <end position="209"/>
    </location>
</feature>
<dbReference type="SMART" id="SM00304">
    <property type="entry name" value="HAMP"/>
    <property type="match status" value="1"/>
</dbReference>
<dbReference type="InterPro" id="IPR024478">
    <property type="entry name" value="HlyB_4HB_MCP"/>
</dbReference>
<dbReference type="GO" id="GO:0006935">
    <property type="term" value="P:chemotaxis"/>
    <property type="evidence" value="ECO:0007669"/>
    <property type="project" value="InterPro"/>
</dbReference>
<dbReference type="PANTHER" id="PTHR32089:SF112">
    <property type="entry name" value="LYSOZYME-LIKE PROTEIN-RELATED"/>
    <property type="match status" value="1"/>
</dbReference>
<dbReference type="Pfam" id="PF12729">
    <property type="entry name" value="4HB_MCP_1"/>
    <property type="match status" value="1"/>
</dbReference>
<protein>
    <recommendedName>
        <fullName evidence="10">Methyl-accepting chemotaxis protein</fullName>
    </recommendedName>
</protein>
<dbReference type="PANTHER" id="PTHR32089">
    <property type="entry name" value="METHYL-ACCEPTING CHEMOTAXIS PROTEIN MCPB"/>
    <property type="match status" value="1"/>
</dbReference>
<dbReference type="GO" id="GO:0016020">
    <property type="term" value="C:membrane"/>
    <property type="evidence" value="ECO:0007669"/>
    <property type="project" value="InterPro"/>
</dbReference>
<dbReference type="InterPro" id="IPR004089">
    <property type="entry name" value="MCPsignal_dom"/>
</dbReference>
<evidence type="ECO:0000256" key="2">
    <source>
        <dbReference type="ARBA" id="ARBA00029447"/>
    </source>
</evidence>
<dbReference type="PROSITE" id="PS50111">
    <property type="entry name" value="CHEMOTAXIS_TRANSDUC_2"/>
    <property type="match status" value="1"/>
</dbReference>
<feature type="domain" description="Methyl-accepting transducer" evidence="6">
    <location>
        <begin position="274"/>
        <end position="525"/>
    </location>
</feature>